<proteinExistence type="predicted"/>
<evidence type="ECO:0000256" key="1">
    <source>
        <dbReference type="ARBA" id="ARBA00022676"/>
    </source>
</evidence>
<dbReference type="Gene3D" id="3.40.50.2000">
    <property type="entry name" value="Glycogen Phosphorylase B"/>
    <property type="match status" value="2"/>
</dbReference>
<dbReference type="SUPFAM" id="SSF53756">
    <property type="entry name" value="UDP-Glycosyltransferase/glycogen phosphorylase"/>
    <property type="match status" value="1"/>
</dbReference>
<organism evidence="4 5">
    <name type="scientific">Microbacterium hominis</name>
    <dbReference type="NCBI Taxonomy" id="162426"/>
    <lineage>
        <taxon>Bacteria</taxon>
        <taxon>Bacillati</taxon>
        <taxon>Actinomycetota</taxon>
        <taxon>Actinomycetes</taxon>
        <taxon>Micrococcales</taxon>
        <taxon>Microbacteriaceae</taxon>
        <taxon>Microbacterium</taxon>
    </lineage>
</organism>
<evidence type="ECO:0000256" key="2">
    <source>
        <dbReference type="ARBA" id="ARBA00022679"/>
    </source>
</evidence>
<dbReference type="GO" id="GO:0016757">
    <property type="term" value="F:glycosyltransferase activity"/>
    <property type="evidence" value="ECO:0007669"/>
    <property type="project" value="UniProtKB-KW"/>
</dbReference>
<evidence type="ECO:0000259" key="3">
    <source>
        <dbReference type="Pfam" id="PF13439"/>
    </source>
</evidence>
<protein>
    <submittedName>
        <fullName evidence="4">Glycosyltransferase family 4 protein</fullName>
    </submittedName>
</protein>
<accession>A0A7D4UC60</accession>
<sequence>MKLVVLTDSPEVWGAEKSLLTLLPYLSGSFDTKVVVSTGSPLRLHVESLGIQCDEHVFNVTAPRDGQRRRWTGVRALAGSSRLRAQIQDADVVLIFSAWLLPEALLATKAARVPVVLDLHETFSAGFRRRVLGSFFWLCDKVISPSHSTFEMNGLRVPRGAAIIPRPVQVPPGTGRDVHRSNTIGVFGQIVPHKNVLELVQSVAWQQSPHQLAIVGGEPDASRRSAYENAVRDAAAAGGSSVRVIDRVADVFPLMAECTALINCSRHEAFGRTIAEAAMMGTVPIAVGRTGAAEVTRTIAFGRSVAEFDELQDLITTGELMTITAEERSAGQQRAVATFDAATVAVSYRDALQQVTKKRRPKASKKPTA</sequence>
<feature type="domain" description="Glycosyltransferase subfamily 4-like N-terminal" evidence="3">
    <location>
        <begin position="14"/>
        <end position="151"/>
    </location>
</feature>
<gene>
    <name evidence="4" type="ORF">HQM25_13335</name>
</gene>
<keyword evidence="1" id="KW-0328">Glycosyltransferase</keyword>
<reference evidence="4 5" key="1">
    <citation type="submission" date="2020-05" db="EMBL/GenBank/DDBJ databases">
        <title>Strain PA2F3 complete genome.</title>
        <authorList>
            <person name="Kim Y.-S."/>
            <person name="Kim S.-J."/>
            <person name="Jung H.-k."/>
            <person name="Kim S.-E."/>
            <person name="Kim K.-H."/>
        </authorList>
    </citation>
    <scope>NUCLEOTIDE SEQUENCE [LARGE SCALE GENOMIC DNA]</scope>
    <source>
        <strain evidence="4 5">PA2F3</strain>
    </source>
</reference>
<keyword evidence="2 4" id="KW-0808">Transferase</keyword>
<dbReference type="AlphaFoldDB" id="A0A7D4UC60"/>
<dbReference type="InterPro" id="IPR028098">
    <property type="entry name" value="Glyco_trans_4-like_N"/>
</dbReference>
<name>A0A7D4UC60_9MICO</name>
<dbReference type="Pfam" id="PF13439">
    <property type="entry name" value="Glyco_transf_4"/>
    <property type="match status" value="1"/>
</dbReference>
<dbReference type="CDD" id="cd03801">
    <property type="entry name" value="GT4_PimA-like"/>
    <property type="match status" value="1"/>
</dbReference>
<dbReference type="RefSeq" id="WP_172990679.1">
    <property type="nucleotide sequence ID" value="NZ_CP054038.1"/>
</dbReference>
<dbReference type="EMBL" id="CP054038">
    <property type="protein sequence ID" value="QKJ20243.1"/>
    <property type="molecule type" value="Genomic_DNA"/>
</dbReference>
<evidence type="ECO:0000313" key="5">
    <source>
        <dbReference type="Proteomes" id="UP000502498"/>
    </source>
</evidence>
<evidence type="ECO:0000313" key="4">
    <source>
        <dbReference type="EMBL" id="QKJ20243.1"/>
    </source>
</evidence>
<dbReference type="Pfam" id="PF13692">
    <property type="entry name" value="Glyco_trans_1_4"/>
    <property type="match status" value="1"/>
</dbReference>
<dbReference type="PANTHER" id="PTHR12526">
    <property type="entry name" value="GLYCOSYLTRANSFERASE"/>
    <property type="match status" value="1"/>
</dbReference>
<dbReference type="Proteomes" id="UP000502498">
    <property type="component" value="Chromosome"/>
</dbReference>